<reference evidence="3 4" key="1">
    <citation type="submission" date="2018-07" db="EMBL/GenBank/DDBJ databases">
        <title>The complete nuclear genome of the prasinophyte Chloropicon primus (CCMP1205).</title>
        <authorList>
            <person name="Pombert J.-F."/>
            <person name="Otis C."/>
            <person name="Turmel M."/>
            <person name="Lemieux C."/>
        </authorList>
    </citation>
    <scope>NUCLEOTIDE SEQUENCE [LARGE SCALE GENOMIC DNA]</scope>
    <source>
        <strain evidence="3 4">CCMP1205</strain>
    </source>
</reference>
<dbReference type="EMBL" id="CP031037">
    <property type="protein sequence ID" value="QDZ20249.1"/>
    <property type="molecule type" value="Genomic_DNA"/>
</dbReference>
<accession>A0A5B8MIN3</accession>
<proteinExistence type="predicted"/>
<feature type="compositionally biased region" description="Polar residues" evidence="1">
    <location>
        <begin position="352"/>
        <end position="376"/>
    </location>
</feature>
<dbReference type="PANTHER" id="PTHR23011">
    <property type="entry name" value="CYCLIC NUCLEOTIDE-BINDING DOMAIN CONTAINING PROTEIN"/>
    <property type="match status" value="1"/>
</dbReference>
<name>A0A5B8MIN3_9CHLO</name>
<keyword evidence="4" id="KW-1185">Reference proteome</keyword>
<feature type="region of interest" description="Disordered" evidence="1">
    <location>
        <begin position="284"/>
        <end position="376"/>
    </location>
</feature>
<feature type="compositionally biased region" description="Basic residues" evidence="1">
    <location>
        <begin position="84"/>
        <end position="93"/>
    </location>
</feature>
<feature type="compositionally biased region" description="Polar residues" evidence="1">
    <location>
        <begin position="140"/>
        <end position="157"/>
    </location>
</feature>
<dbReference type="AlphaFoldDB" id="A0A5B8MIN3"/>
<organism evidence="3 4">
    <name type="scientific">Chloropicon primus</name>
    <dbReference type="NCBI Taxonomy" id="1764295"/>
    <lineage>
        <taxon>Eukaryota</taxon>
        <taxon>Viridiplantae</taxon>
        <taxon>Chlorophyta</taxon>
        <taxon>Chloropicophyceae</taxon>
        <taxon>Chloropicales</taxon>
        <taxon>Chloropicaceae</taxon>
        <taxon>Chloropicon</taxon>
    </lineage>
</organism>
<feature type="compositionally biased region" description="Gly residues" evidence="1">
    <location>
        <begin position="34"/>
        <end position="43"/>
    </location>
</feature>
<dbReference type="CDD" id="cd00038">
    <property type="entry name" value="CAP_ED"/>
    <property type="match status" value="1"/>
</dbReference>
<evidence type="ECO:0000313" key="4">
    <source>
        <dbReference type="Proteomes" id="UP000316726"/>
    </source>
</evidence>
<feature type="compositionally biased region" description="Gly residues" evidence="1">
    <location>
        <begin position="54"/>
        <end position="64"/>
    </location>
</feature>
<dbReference type="PROSITE" id="PS00889">
    <property type="entry name" value="CNMP_BINDING_2"/>
    <property type="match status" value="1"/>
</dbReference>
<sequence>MPWEKTGGGQNRSNATAAARNKPSGGEHLNHQGHQGGGGGGGMSPPVASTSGGASQGNQGGAGASTGVTKPSYATVGPISSRARLSRGKRRPKPAGAGKERTGTGPPPSGAGATKSKFENMLSGVDDYISRWRSGLDDLSSASRATGESRTANSGWQSKEKAKVYSGKGDAIKALLLRNRKAFLKPPEERTTEEIEEVHNLISQTLQTEFFSKYNRSIQKDMAAAMKMEHFKANEVVFVQGDQPGNSGKYYIIAYGRVRIQVEQMAQLDEQDLNSNKLAALAMAKDSSAASEKKRDLHTSQGDRDKGQAGSKADAGDDNPGNDDQGGHKSEGSGGRPATSQEASAGKHETESSSNVASTGLQHSPERSNGISISKITTRRQRRKSLIIASGSQLLTELETGQGFGELALLSDRARAASAVCAEETVLLTLDKGSYLYLMKNEHQKTQQVNLGALSTLRLFRNCTRGHIESIAPYFVIQTHNRGTMFNPDKDDHVSFIMKGHAVVAYGVQRQTKQANKDTNSLLNHSLPQNTGDHSSKFQVVSSKARHHGMQGGLSPGAHSPGAVDKLTGLPLGKNKPPMGSMMGAMGSNKTGSKSASHSKREHNLFVIRDLHEGDVFGETCVFQQFQRGYQIHAVTELEVLHISKVQFIDHVDEEVINHLREETAFRTSYYDGFYALAQKRIEKRAEQLPELRDYLKDRAILYNSVISKSRSVQDEYSSRKNFPLMVDKNGRRIHSVRSYVIKT</sequence>
<dbReference type="InterPro" id="IPR018490">
    <property type="entry name" value="cNMP-bd_dom_sf"/>
</dbReference>
<protein>
    <recommendedName>
        <fullName evidence="2">Cyclic nucleotide-binding domain-containing protein</fullName>
    </recommendedName>
</protein>
<dbReference type="PANTHER" id="PTHR23011:SF28">
    <property type="entry name" value="CYCLIC NUCLEOTIDE-BINDING DOMAIN CONTAINING PROTEIN"/>
    <property type="match status" value="1"/>
</dbReference>
<gene>
    <name evidence="3" type="ORF">A3770_04p27670</name>
</gene>
<dbReference type="SUPFAM" id="SSF51206">
    <property type="entry name" value="cAMP-binding domain-like"/>
    <property type="match status" value="2"/>
</dbReference>
<dbReference type="InterPro" id="IPR000595">
    <property type="entry name" value="cNMP-bd_dom"/>
</dbReference>
<dbReference type="InterPro" id="IPR014710">
    <property type="entry name" value="RmlC-like_jellyroll"/>
</dbReference>
<dbReference type="PROSITE" id="PS50042">
    <property type="entry name" value="CNMP_BINDING_3"/>
    <property type="match status" value="2"/>
</dbReference>
<dbReference type="InterPro" id="IPR018488">
    <property type="entry name" value="cNMP-bd_CS"/>
</dbReference>
<feature type="compositionally biased region" description="Polar residues" evidence="1">
    <location>
        <begin position="513"/>
        <end position="542"/>
    </location>
</feature>
<evidence type="ECO:0000259" key="2">
    <source>
        <dbReference type="PROSITE" id="PS50042"/>
    </source>
</evidence>
<dbReference type="Gene3D" id="2.60.120.10">
    <property type="entry name" value="Jelly Rolls"/>
    <property type="match status" value="2"/>
</dbReference>
<feature type="compositionally biased region" description="Basic and acidic residues" evidence="1">
    <location>
        <begin position="291"/>
        <end position="307"/>
    </location>
</feature>
<feature type="region of interest" description="Disordered" evidence="1">
    <location>
        <begin position="513"/>
        <end position="578"/>
    </location>
</feature>
<feature type="compositionally biased region" description="Gly residues" evidence="1">
    <location>
        <begin position="1"/>
        <end position="10"/>
    </location>
</feature>
<feature type="region of interest" description="Disordered" evidence="1">
    <location>
        <begin position="139"/>
        <end position="161"/>
    </location>
</feature>
<evidence type="ECO:0000256" key="1">
    <source>
        <dbReference type="SAM" id="MobiDB-lite"/>
    </source>
</evidence>
<dbReference type="Proteomes" id="UP000316726">
    <property type="component" value="Chromosome 4"/>
</dbReference>
<feature type="domain" description="Cyclic nucleotide-binding" evidence="2">
    <location>
        <begin position="607"/>
        <end position="648"/>
    </location>
</feature>
<evidence type="ECO:0000313" key="3">
    <source>
        <dbReference type="EMBL" id="QDZ20249.1"/>
    </source>
</evidence>
<feature type="domain" description="Cyclic nucleotide-binding" evidence="2">
    <location>
        <begin position="394"/>
        <end position="439"/>
    </location>
</feature>
<feature type="region of interest" description="Disordered" evidence="1">
    <location>
        <begin position="1"/>
        <end position="116"/>
    </location>
</feature>